<dbReference type="KEGG" id="vg:16797285"/>
<organism evidence="1 2">
    <name type="scientific">Cellulophaga phage phi46:3</name>
    <dbReference type="NCBI Taxonomy" id="1327985"/>
    <lineage>
        <taxon>Viruses</taxon>
        <taxon>Duplodnaviria</taxon>
        <taxon>Heunggongvirae</taxon>
        <taxon>Uroviricota</taxon>
        <taxon>Caudoviricetes</taxon>
        <taxon>Pachyviridae</taxon>
        <taxon>Bacelvirus</taxon>
        <taxon>Bacelvirus phi46tres</taxon>
    </lineage>
</organism>
<accession>R9ZZJ9</accession>
<dbReference type="GO" id="GO:0006259">
    <property type="term" value="P:DNA metabolic process"/>
    <property type="evidence" value="ECO:0007669"/>
    <property type="project" value="InterPro"/>
</dbReference>
<keyword evidence="2" id="KW-1185">Reference proteome</keyword>
<reference evidence="1 2" key="1">
    <citation type="journal article" date="2013" name="Proc. Natl. Acad. Sci. U.S.A.">
        <title>Twelve previously unknown phage genera are ubiquitous in global oceans.</title>
        <authorList>
            <person name="Holmfeldt K."/>
            <person name="Solonenko N."/>
            <person name="Shah M."/>
            <person name="Corrier K."/>
            <person name="Riemann L."/>
            <person name="Verberkmoes N.C."/>
            <person name="Sullivan M.B."/>
        </authorList>
    </citation>
    <scope>NUCLEOTIDE SEQUENCE [LARGE SCALE GENOMIC DNA]</scope>
    <source>
        <strain evidence="1">Phi46:3</strain>
    </source>
</reference>
<dbReference type="Pfam" id="PF03837">
    <property type="entry name" value="RecT"/>
    <property type="match status" value="1"/>
</dbReference>
<dbReference type="RefSeq" id="YP_008241063.1">
    <property type="nucleotide sequence ID" value="NC_021792.1"/>
</dbReference>
<dbReference type="Proteomes" id="UP000014727">
    <property type="component" value="Segment"/>
</dbReference>
<sequence>MSTETKKTTAVATKEKDITAIVLNKINTFKQSGELRLPKDYSAENALKSAYLVLNESLTRDKKPVLTACSQGSIANALLKMVVWGVSPLKGQIYFVPYGDKLEASVSYLGNVMMAKRYGKLKTIKANCIMKGDEFEFEIVPETGLRRIVKHKQTLQSIGSDEIIGAYAAFELVDGTMDVEIMNMDQIKKSWNQGATNGGSPAHKNFPDQMAQRTVLNRACKMLIRSSDDKVLYDDVDNEIDVAKEDVKHAISENANTDVIDIEHEEETNDDVDTTTGEIIDKKF</sequence>
<protein>
    <submittedName>
        <fullName evidence="1">RecT family protein</fullName>
    </submittedName>
</protein>
<dbReference type="OrthoDB" id="6632at10239"/>
<name>R9ZZJ9_9CAUD</name>
<reference evidence="2" key="2">
    <citation type="submission" date="2013-03" db="EMBL/GenBank/DDBJ databases">
        <title>The Cellulophaga phages: a novel, diverse, and globally ubiquitous model system.</title>
        <authorList>
            <person name="Holmfeldt K."/>
            <person name="Solonenko N."/>
            <person name="Shah M."/>
            <person name="Corrier K."/>
            <person name="Riemann L."/>
            <person name="VerBerkmoes N.C."/>
            <person name="Sullivan M.B."/>
        </authorList>
    </citation>
    <scope>NUCLEOTIDE SEQUENCE [LARGE SCALE GENOMIC DNA]</scope>
</reference>
<dbReference type="GO" id="GO:0003677">
    <property type="term" value="F:DNA binding"/>
    <property type="evidence" value="ECO:0007669"/>
    <property type="project" value="InterPro"/>
</dbReference>
<dbReference type="NCBIfam" id="TIGR00616">
    <property type="entry name" value="rect"/>
    <property type="match status" value="1"/>
</dbReference>
<dbReference type="EMBL" id="KC821622">
    <property type="protein sequence ID" value="AGO48764.1"/>
    <property type="molecule type" value="Genomic_DNA"/>
</dbReference>
<proteinExistence type="predicted"/>
<evidence type="ECO:0000313" key="2">
    <source>
        <dbReference type="Proteomes" id="UP000014727"/>
    </source>
</evidence>
<dbReference type="InterPro" id="IPR018330">
    <property type="entry name" value="RecT_fam"/>
</dbReference>
<dbReference type="GeneID" id="16797285"/>
<evidence type="ECO:0000313" key="1">
    <source>
        <dbReference type="EMBL" id="AGO48764.1"/>
    </source>
</evidence>
<gene>
    <name evidence="1" type="ORF">Phi46:3_gp020</name>
</gene>
<dbReference type="InterPro" id="IPR004590">
    <property type="entry name" value="ssDNA_annealing_RecT"/>
</dbReference>